<evidence type="ECO:0000313" key="4">
    <source>
        <dbReference type="Proteomes" id="UP000301309"/>
    </source>
</evidence>
<keyword evidence="2" id="KW-0812">Transmembrane</keyword>
<dbReference type="EMBL" id="BJHW01000001">
    <property type="protein sequence ID" value="GDY51741.1"/>
    <property type="molecule type" value="Genomic_DNA"/>
</dbReference>
<feature type="region of interest" description="Disordered" evidence="1">
    <location>
        <begin position="1"/>
        <end position="31"/>
    </location>
</feature>
<keyword evidence="2" id="KW-1133">Transmembrane helix</keyword>
<sequence>MRWAKSMARMASSGPHRLTVPAESYRPGAGVRGGGDGRWRVGRTRRGLALDRLAEADTGRGGRVTGRPAPAVLPRSLCGWLGPIAALAALVVGVLGVLYAGHGEPGRVDRWIVQPTADSVGPPWRRVALALDFLGNPPERPR</sequence>
<comment type="caution">
    <text evidence="3">The sequence shown here is derived from an EMBL/GenBank/DDBJ whole genome shotgun (WGS) entry which is preliminary data.</text>
</comment>
<reference evidence="3 4" key="1">
    <citation type="journal article" date="2020" name="Int. J. Syst. Evol. Microbiol.">
        <title>Reclassification of Streptomyces castelarensis and Streptomyces sporoclivatus as later heterotypic synonyms of Streptomyces antimycoticus.</title>
        <authorList>
            <person name="Komaki H."/>
            <person name="Tamura T."/>
        </authorList>
    </citation>
    <scope>NUCLEOTIDE SEQUENCE [LARGE SCALE GENOMIC DNA]</scope>
    <source>
        <strain evidence="3 4">NBRC 13459</strain>
    </source>
</reference>
<feature type="transmembrane region" description="Helical" evidence="2">
    <location>
        <begin position="77"/>
        <end position="101"/>
    </location>
</feature>
<dbReference type="AlphaFoldDB" id="A0A4D4KQX5"/>
<gene>
    <name evidence="3" type="ORF">SVIO_023640</name>
</gene>
<dbReference type="Proteomes" id="UP000301309">
    <property type="component" value="Unassembled WGS sequence"/>
</dbReference>
<keyword evidence="4" id="KW-1185">Reference proteome</keyword>
<protein>
    <submittedName>
        <fullName evidence="3">Uncharacterized protein</fullName>
    </submittedName>
</protein>
<evidence type="ECO:0000256" key="2">
    <source>
        <dbReference type="SAM" id="Phobius"/>
    </source>
</evidence>
<evidence type="ECO:0000256" key="1">
    <source>
        <dbReference type="SAM" id="MobiDB-lite"/>
    </source>
</evidence>
<evidence type="ECO:0000313" key="3">
    <source>
        <dbReference type="EMBL" id="GDY51741.1"/>
    </source>
</evidence>
<accession>A0A4D4KQX5</accession>
<organism evidence="3 4">
    <name type="scientific">Streptomyces violaceusniger</name>
    <dbReference type="NCBI Taxonomy" id="68280"/>
    <lineage>
        <taxon>Bacteria</taxon>
        <taxon>Bacillati</taxon>
        <taxon>Actinomycetota</taxon>
        <taxon>Actinomycetes</taxon>
        <taxon>Kitasatosporales</taxon>
        <taxon>Streptomycetaceae</taxon>
        <taxon>Streptomyces</taxon>
        <taxon>Streptomyces violaceusniger group</taxon>
    </lineage>
</organism>
<name>A0A4D4KQX5_STRVO</name>
<keyword evidence="2" id="KW-0472">Membrane</keyword>
<proteinExistence type="predicted"/>